<accession>A0AAW7I3U6</accession>
<comment type="caution">
    <text evidence="1">The sequence shown here is derived from an EMBL/GenBank/DDBJ whole genome shotgun (WGS) entry which is preliminary data.</text>
</comment>
<sequence length="767" mass="82494">MRLPSIDSKVILLGGGLDLATTPLAKAPGFAITAINVEPGVTGGYRRTLGFDRFDGRPRPSKTNGYFVFRTDGAVALPAEATFQAVTWSGGAGVLLHASGVDAFIGANTSPALAVGATFSIGTTSYTLASVPSRSARTIDDMLTASAKAADWRRTAIGQVPGIGPVRCVVAIREEVFAIRDKGLEAGGLFRATSSGWQEITSFGSQVTVQDGFGIDDGDLDLIRNSDGVIFNCAAQMAGDGYSGTLALPSGQSLVAGQVLRSVPVNNYALTLAAALAGATTPTAETATNMLGGGTIDEKDNAGWYALVGGSFFPVVSYKKKDATASTVHVLTVWNVHGRAVPTNTAITIYRLTAFCEVVSSKAIALKAGGRYETLVHNFFGDPAMRRAYLASGVQRAIELREDGRVVPLITNQANESADTPIKIEAHASHLFVAYRGGQYAHSGPSNPLTWSGLLGANVFAVGDEITGMRTSAGGVLMVTAKNRTLALYGSNSKDWQQKVISESVGVQDGTLQPTFVPVGLSDRGLVRLDRVQEFGDFALNLLDPDEKIQPIIERFRWHASTQVAAANQYRLYSPSGRNLAIKLNSDGGVESTEFSYGSPVDQAWRYDELTERNFFTITGKDGWVFELDEESTSFDGSNIVWLLRLAYSHFGSPMVVKSFRSMTLEQARRGRLRAKMSYSLDYRHGRQFQADSLMLQQNGGQDGIWNYSDWNQFYWATESQDESNSIQLQGNGVALSIAMSGRSAAEPNFNLTGMTINFIQRRLSRA</sequence>
<organism evidence="1 2">
    <name type="scientific">Aeromonas bestiarum</name>
    <dbReference type="NCBI Taxonomy" id="105751"/>
    <lineage>
        <taxon>Bacteria</taxon>
        <taxon>Pseudomonadati</taxon>
        <taxon>Pseudomonadota</taxon>
        <taxon>Gammaproteobacteria</taxon>
        <taxon>Aeromonadales</taxon>
        <taxon>Aeromonadaceae</taxon>
        <taxon>Aeromonas</taxon>
    </lineage>
</organism>
<protein>
    <submittedName>
        <fullName evidence="1">Uncharacterized protein</fullName>
    </submittedName>
</protein>
<gene>
    <name evidence="1" type="ORF">OB959_01380</name>
</gene>
<evidence type="ECO:0000313" key="2">
    <source>
        <dbReference type="Proteomes" id="UP001168216"/>
    </source>
</evidence>
<dbReference type="EMBL" id="JAOPLV010000001">
    <property type="protein sequence ID" value="MDM5138452.1"/>
    <property type="molecule type" value="Genomic_DNA"/>
</dbReference>
<name>A0AAW7I3U6_9GAMM</name>
<dbReference type="RefSeq" id="WP_290021041.1">
    <property type="nucleotide sequence ID" value="NZ_JAOPLV010000001.1"/>
</dbReference>
<dbReference type="Proteomes" id="UP001168216">
    <property type="component" value="Unassembled WGS sequence"/>
</dbReference>
<dbReference type="AlphaFoldDB" id="A0AAW7I3U6"/>
<evidence type="ECO:0000313" key="1">
    <source>
        <dbReference type="EMBL" id="MDM5138452.1"/>
    </source>
</evidence>
<proteinExistence type="predicted"/>
<reference evidence="1" key="1">
    <citation type="submission" date="2023-08" db="EMBL/GenBank/DDBJ databases">
        <title>WGS of Aeromonas isolates.</title>
        <authorList>
            <person name="Lee H."/>
        </authorList>
    </citation>
    <scope>NUCLEOTIDE SEQUENCE</scope>
    <source>
        <strain evidence="1">SL22</strain>
    </source>
</reference>